<evidence type="ECO:0000313" key="4">
    <source>
        <dbReference type="Proteomes" id="UP000695264"/>
    </source>
</evidence>
<organism evidence="3 4">
    <name type="scientific">Streptomyces zingiberis</name>
    <dbReference type="NCBI Taxonomy" id="2053010"/>
    <lineage>
        <taxon>Bacteria</taxon>
        <taxon>Bacillati</taxon>
        <taxon>Actinomycetota</taxon>
        <taxon>Actinomycetes</taxon>
        <taxon>Kitasatosporales</taxon>
        <taxon>Streptomycetaceae</taxon>
        <taxon>Streptomyces</taxon>
    </lineage>
</organism>
<feature type="transmembrane region" description="Helical" evidence="2">
    <location>
        <begin position="321"/>
        <end position="342"/>
    </location>
</feature>
<keyword evidence="4" id="KW-1185">Reference proteome</keyword>
<accession>A0ABX1BY93</accession>
<comment type="caution">
    <text evidence="3">The sequence shown here is derived from an EMBL/GenBank/DDBJ whole genome shotgun (WGS) entry which is preliminary data.</text>
</comment>
<evidence type="ECO:0008006" key="5">
    <source>
        <dbReference type="Google" id="ProtNLM"/>
    </source>
</evidence>
<name>A0ABX1BY93_9ACTN</name>
<keyword evidence="2" id="KW-0812">Transmembrane</keyword>
<reference evidence="3 4" key="1">
    <citation type="submission" date="2020-03" db="EMBL/GenBank/DDBJ databases">
        <title>WGS of actinomycetes isolated from Thailand.</title>
        <authorList>
            <person name="Thawai C."/>
        </authorList>
    </citation>
    <scope>NUCLEOTIDE SEQUENCE [LARGE SCALE GENOMIC DNA]</scope>
    <source>
        <strain evidence="3 4">PLAI 1-29</strain>
    </source>
</reference>
<gene>
    <name evidence="3" type="ORF">HCK00_09040</name>
</gene>
<feature type="compositionally biased region" description="Gly residues" evidence="1">
    <location>
        <begin position="179"/>
        <end position="202"/>
    </location>
</feature>
<sequence length="381" mass="38928">MAVPAVAGLPASPAFLTSPASPASWALPALPGSWRDGGPRTRGAVPALRESGGTGGTGQGDRETGAEGTGPGNGSGPAHGDGGDGGDGGEGGDGGTRRRLRPGGRERNRRRAEEGAANPFAAPPEGRPDQEWRPRGPGVGDGRGDGGRNGGEDAGGPEDGRRQPPWAGARWSPRQPGRQSGGFGGRPDPGRGGGPGGNGGPSGPRELRWDPTDPNQRRARYALVSGMWGFILALFGLPEIGMLLGALALYWGISSLRGTATRPGDGEGEREGAGKGEGRTGRAMARPEDVSGPADARPGPARPADQAPATGAQGARSQRSAAVSGLVTGSLALVIVATTYTFQLVYRDYYTCVQDALTTPSRKSCEQLLPERLRPFLGSRD</sequence>
<feature type="region of interest" description="Disordered" evidence="1">
    <location>
        <begin position="258"/>
        <end position="316"/>
    </location>
</feature>
<protein>
    <recommendedName>
        <fullName evidence="5">Integral membrane protein</fullName>
    </recommendedName>
</protein>
<dbReference type="Proteomes" id="UP000695264">
    <property type="component" value="Unassembled WGS sequence"/>
</dbReference>
<dbReference type="EMBL" id="JAATEN010000005">
    <property type="protein sequence ID" value="NJQ00682.1"/>
    <property type="molecule type" value="Genomic_DNA"/>
</dbReference>
<dbReference type="RefSeq" id="WP_168101274.1">
    <property type="nucleotide sequence ID" value="NZ_JAATEN010000005.1"/>
</dbReference>
<proteinExistence type="predicted"/>
<keyword evidence="2" id="KW-1133">Transmembrane helix</keyword>
<keyword evidence="2" id="KW-0472">Membrane</keyword>
<feature type="transmembrane region" description="Helical" evidence="2">
    <location>
        <begin position="227"/>
        <end position="253"/>
    </location>
</feature>
<feature type="region of interest" description="Disordered" evidence="1">
    <location>
        <begin position="1"/>
        <end position="213"/>
    </location>
</feature>
<feature type="compositionally biased region" description="Basic and acidic residues" evidence="1">
    <location>
        <begin position="103"/>
        <end position="114"/>
    </location>
</feature>
<feature type="compositionally biased region" description="Gly residues" evidence="1">
    <location>
        <begin position="137"/>
        <end position="154"/>
    </location>
</feature>
<feature type="compositionally biased region" description="Low complexity" evidence="1">
    <location>
        <begin position="292"/>
        <end position="309"/>
    </location>
</feature>
<feature type="compositionally biased region" description="Low complexity" evidence="1">
    <location>
        <begin position="18"/>
        <end position="33"/>
    </location>
</feature>
<evidence type="ECO:0000256" key="1">
    <source>
        <dbReference type="SAM" id="MobiDB-lite"/>
    </source>
</evidence>
<evidence type="ECO:0000256" key="2">
    <source>
        <dbReference type="SAM" id="Phobius"/>
    </source>
</evidence>
<feature type="compositionally biased region" description="Basic and acidic residues" evidence="1">
    <location>
        <begin position="264"/>
        <end position="289"/>
    </location>
</feature>
<feature type="compositionally biased region" description="Gly residues" evidence="1">
    <location>
        <begin position="67"/>
        <end position="94"/>
    </location>
</feature>
<evidence type="ECO:0000313" key="3">
    <source>
        <dbReference type="EMBL" id="NJQ00682.1"/>
    </source>
</evidence>